<sequence length="633" mass="68600">MALATQCPHCYTSFRVANDQLKLHAGMVRCGACKQTFNGIEHLLAPGAAAKTPPSANPTSNATQASVEKNAANISASDIIAAMENTHLPPASSSQGEATPEISQEHANLDSSLHPDSELGLEKTDHIDLEAKEEAGSTTITSGLETQTKGENLTTDTEVGTALNSEIDSDVDREVSPKLDTEASPQLNTEFSAEPESIIKDQAPSAVQPHTELAAHHEDDLTLEETEQAHDATKLTSENSTQDSSNSDVDHLTATASKATSTAVASPQLSDLDKALNLPPSASESSATELEPKPALESSLDSSVESTLESTLEATLTSEPEPKAELTPAVKQNTRKPTSLTANLDFELSKEDREWVDELAHIHQLELETRAAVLDEATDDWSKHETTSAQDGFIDSLKDLKPILDDITAQNTSTDLPTTTVKHQTLNDLRVSSGREKLADSLADQQDSFNETMVHDPEVTPAFVLQAERAQRFGKWKRYGLGLGVVLFTLLGVAQSAYFLRSDIAAQMPQLKPQLLSICKALSCQIKLPAQKSLLEITGSELLIVNEELSMNTLSVQIQNKSGTVQAWPHFDLTLKDRRGKDLLQKAFSPSQYLDNKDLLNKGMAANSETNHKIFFQLNGLKASDYTVEIFYP</sequence>
<dbReference type="Proteomes" id="UP001589844">
    <property type="component" value="Unassembled WGS sequence"/>
</dbReference>
<dbReference type="Pfam" id="PF11906">
    <property type="entry name" value="DUF3426"/>
    <property type="match status" value="1"/>
</dbReference>
<dbReference type="RefSeq" id="WP_390210310.1">
    <property type="nucleotide sequence ID" value="NZ_JBHLXJ010000004.1"/>
</dbReference>
<evidence type="ECO:0000313" key="3">
    <source>
        <dbReference type="EMBL" id="MFC0349001.1"/>
    </source>
</evidence>
<dbReference type="NCBIfam" id="TIGR02098">
    <property type="entry name" value="MJ0042_CXXC"/>
    <property type="match status" value="1"/>
</dbReference>
<feature type="domain" description="Zinc finger/thioredoxin putative" evidence="2">
    <location>
        <begin position="3"/>
        <end position="37"/>
    </location>
</feature>
<feature type="compositionally biased region" description="Basic and acidic residues" evidence="1">
    <location>
        <begin position="170"/>
        <end position="181"/>
    </location>
</feature>
<gene>
    <name evidence="3" type="ORF">ACFFJH_04220</name>
</gene>
<proteinExistence type="predicted"/>
<dbReference type="InterPro" id="IPR021834">
    <property type="entry name" value="DUF3426"/>
</dbReference>
<evidence type="ECO:0000259" key="2">
    <source>
        <dbReference type="Pfam" id="PF13719"/>
    </source>
</evidence>
<feature type="compositionally biased region" description="Basic and acidic residues" evidence="1">
    <location>
        <begin position="103"/>
        <end position="119"/>
    </location>
</feature>
<dbReference type="Pfam" id="PF13719">
    <property type="entry name" value="Zn_ribbon_5"/>
    <property type="match status" value="1"/>
</dbReference>
<name>A0ABV6ID84_9BURK</name>
<keyword evidence="4" id="KW-1185">Reference proteome</keyword>
<feature type="compositionally biased region" description="Polar residues" evidence="1">
    <location>
        <begin position="136"/>
        <end position="166"/>
    </location>
</feature>
<feature type="region of interest" description="Disordered" evidence="1">
    <location>
        <begin position="132"/>
        <end position="189"/>
    </location>
</feature>
<feature type="region of interest" description="Disordered" evidence="1">
    <location>
        <begin position="87"/>
        <end position="119"/>
    </location>
</feature>
<feature type="region of interest" description="Disordered" evidence="1">
    <location>
        <begin position="227"/>
        <end position="338"/>
    </location>
</feature>
<reference evidence="3 4" key="1">
    <citation type="submission" date="2024-09" db="EMBL/GenBank/DDBJ databases">
        <authorList>
            <person name="Sun Q."/>
            <person name="Mori K."/>
        </authorList>
    </citation>
    <scope>NUCLEOTIDE SEQUENCE [LARGE SCALE GENOMIC DNA]</scope>
    <source>
        <strain evidence="3 4">CCM 8677</strain>
    </source>
</reference>
<dbReference type="EMBL" id="JBHLXJ010000004">
    <property type="protein sequence ID" value="MFC0349001.1"/>
    <property type="molecule type" value="Genomic_DNA"/>
</dbReference>
<evidence type="ECO:0000256" key="1">
    <source>
        <dbReference type="SAM" id="MobiDB-lite"/>
    </source>
</evidence>
<dbReference type="InterPro" id="IPR011723">
    <property type="entry name" value="Znf/thioredoxin_put"/>
</dbReference>
<feature type="compositionally biased region" description="Polar residues" evidence="1">
    <location>
        <begin position="234"/>
        <end position="247"/>
    </location>
</feature>
<accession>A0ABV6ID84</accession>
<comment type="caution">
    <text evidence="3">The sequence shown here is derived from an EMBL/GenBank/DDBJ whole genome shotgun (WGS) entry which is preliminary data.</text>
</comment>
<organism evidence="3 4">
    <name type="scientific">Undibacterium danionis</name>
    <dbReference type="NCBI Taxonomy" id="1812100"/>
    <lineage>
        <taxon>Bacteria</taxon>
        <taxon>Pseudomonadati</taxon>
        <taxon>Pseudomonadota</taxon>
        <taxon>Betaproteobacteria</taxon>
        <taxon>Burkholderiales</taxon>
        <taxon>Oxalobacteraceae</taxon>
        <taxon>Undibacterium</taxon>
    </lineage>
</organism>
<protein>
    <submittedName>
        <fullName evidence="3">DUF3426 domain-containing protein</fullName>
    </submittedName>
</protein>
<feature type="compositionally biased region" description="Polar residues" evidence="1">
    <location>
        <begin position="91"/>
        <end position="102"/>
    </location>
</feature>
<evidence type="ECO:0000313" key="4">
    <source>
        <dbReference type="Proteomes" id="UP001589844"/>
    </source>
</evidence>
<feature type="compositionally biased region" description="Low complexity" evidence="1">
    <location>
        <begin position="296"/>
        <end position="319"/>
    </location>
</feature>
<feature type="compositionally biased region" description="Low complexity" evidence="1">
    <location>
        <begin position="253"/>
        <end position="266"/>
    </location>
</feature>